<feature type="region of interest" description="Disordered" evidence="1">
    <location>
        <begin position="1"/>
        <end position="33"/>
    </location>
</feature>
<evidence type="ECO:0000256" key="1">
    <source>
        <dbReference type="SAM" id="MobiDB-lite"/>
    </source>
</evidence>
<accession>A0A8S5UYA7</accession>
<dbReference type="EMBL" id="BK016166">
    <property type="protein sequence ID" value="DAF99469.1"/>
    <property type="molecule type" value="Genomic_DNA"/>
</dbReference>
<proteinExistence type="predicted"/>
<evidence type="ECO:0000313" key="2">
    <source>
        <dbReference type="EMBL" id="DAF99469.1"/>
    </source>
</evidence>
<protein>
    <submittedName>
        <fullName evidence="2">Uncharacterized protein</fullName>
    </submittedName>
</protein>
<organism evidence="2">
    <name type="scientific">Phage sp. ctKtV17</name>
    <dbReference type="NCBI Taxonomy" id="2825792"/>
    <lineage>
        <taxon>Viruses</taxon>
    </lineage>
</organism>
<name>A0A8S5UYA7_9VIRU</name>
<sequence>MLLTRPTDQFAPPLPPSESAPVMEKTALGKAIG</sequence>
<reference evidence="2" key="1">
    <citation type="journal article" date="2021" name="Proc. Natl. Acad. Sci. U.S.A.">
        <title>A Catalog of Tens of Thousands of Viruses from Human Metagenomes Reveals Hidden Associations with Chronic Diseases.</title>
        <authorList>
            <person name="Tisza M.J."/>
            <person name="Buck C.B."/>
        </authorList>
    </citation>
    <scope>NUCLEOTIDE SEQUENCE</scope>
    <source>
        <strain evidence="2">CtKtV17</strain>
    </source>
</reference>